<dbReference type="Proteomes" id="UP001524586">
    <property type="component" value="Unassembled WGS sequence"/>
</dbReference>
<dbReference type="InterPro" id="IPR002937">
    <property type="entry name" value="Amino_oxidase"/>
</dbReference>
<evidence type="ECO:0000256" key="4">
    <source>
        <dbReference type="ARBA" id="ARBA00023002"/>
    </source>
</evidence>
<evidence type="ECO:0000256" key="5">
    <source>
        <dbReference type="RuleBase" id="RU362075"/>
    </source>
</evidence>
<dbReference type="NCBIfam" id="TIGR02734">
    <property type="entry name" value="crtI_fam"/>
    <property type="match status" value="1"/>
</dbReference>
<proteinExistence type="inferred from homology"/>
<dbReference type="PANTHER" id="PTHR43734:SF1">
    <property type="entry name" value="PHYTOENE DESATURASE"/>
    <property type="match status" value="1"/>
</dbReference>
<protein>
    <submittedName>
        <fullName evidence="7">Phytoene desaturase family protein</fullName>
        <ecNumber evidence="7">1.-.-.-</ecNumber>
    </submittedName>
</protein>
<comment type="similarity">
    <text evidence="2 5">Belongs to the carotenoid/retinoid oxidoreductase family.</text>
</comment>
<dbReference type="EMBL" id="JANIBK010000007">
    <property type="protein sequence ID" value="MCQ8127342.1"/>
    <property type="molecule type" value="Genomic_DNA"/>
</dbReference>
<sequence length="511" mass="57920">MPQSKHIIIVGAGPGGLCAGMLLSQRGFKVSIFDKNPEVGGRNRAIRMNGFTFDTGPTFLLMKGVLDEMFALCERRSEDYLHFMPLNPMYKLVYADRELSVFSDRENMRAELNRVFDEGADGYERFIENERNRFNALYPCITRDYSSLASFLSWDLIKALPWLAFPKSVFNNLGQYFNQEKMRLAFCFQSKYLGMSPWDCPALFTMLPYLEHDYGIYHVAGGLNRIAQAMAAVIKENGGEIHTDSPVESLLIENGAAKGVKLAGGEEVRCDEVVVNADFAHAMTKLVAPGTLRKYGHEALEKREYSCSTFMLYLGLDKLYDLPHHTIVFAKDYTTNIRNIFSRKTLTDDFSFYVQNACASDPDLAPVGKSALYVLVPMPNNDSKLDWQAHCREVREQVLDTLGARLGLNDIRAHIECEKIITPQTWESDEHVYKGATFSLSHKFSQMLYWRPHNRFEELDNCYLVGGGTHPGSGLPTIYESARISSNLISKKHRVPFKDISHSSWLKKAKA</sequence>
<reference evidence="7 8" key="1">
    <citation type="submission" date="2022-07" db="EMBL/GenBank/DDBJ databases">
        <title>Methylomonas rivi sp. nov., Methylomonas rosea sp. nov., Methylomonas aureus sp. nov. and Methylomonas subterranea sp. nov., four novel methanotrophs isolated from a freshwater creek and the deep terrestrial subsurface.</title>
        <authorList>
            <person name="Abin C."/>
            <person name="Sankaranarayanan K."/>
            <person name="Garner C."/>
            <person name="Sindelar R."/>
            <person name="Kotary K."/>
            <person name="Garner R."/>
            <person name="Barclay S."/>
            <person name="Lawson P."/>
            <person name="Krumholz L."/>
        </authorList>
    </citation>
    <scope>NUCLEOTIDE SEQUENCE [LARGE SCALE GENOMIC DNA]</scope>
    <source>
        <strain evidence="7 8">WSC-6</strain>
    </source>
</reference>
<evidence type="ECO:0000259" key="6">
    <source>
        <dbReference type="Pfam" id="PF01593"/>
    </source>
</evidence>
<dbReference type="PROSITE" id="PS00982">
    <property type="entry name" value="PHYTOENE_DH"/>
    <property type="match status" value="1"/>
</dbReference>
<keyword evidence="3 5" id="KW-0125">Carotenoid biosynthesis</keyword>
<dbReference type="Pfam" id="PF01593">
    <property type="entry name" value="Amino_oxidase"/>
    <property type="match status" value="1"/>
</dbReference>
<accession>A0ABT1U0L0</accession>
<comment type="caution">
    <text evidence="7">The sequence shown here is derived from an EMBL/GenBank/DDBJ whole genome shotgun (WGS) entry which is preliminary data.</text>
</comment>
<dbReference type="Gene3D" id="3.50.50.60">
    <property type="entry name" value="FAD/NAD(P)-binding domain"/>
    <property type="match status" value="2"/>
</dbReference>
<dbReference type="GO" id="GO:0016491">
    <property type="term" value="F:oxidoreductase activity"/>
    <property type="evidence" value="ECO:0007669"/>
    <property type="project" value="UniProtKB-KW"/>
</dbReference>
<dbReference type="InterPro" id="IPR008150">
    <property type="entry name" value="Phytoene_DH_bac_CS"/>
</dbReference>
<dbReference type="PANTHER" id="PTHR43734">
    <property type="entry name" value="PHYTOENE DESATURASE"/>
    <property type="match status" value="1"/>
</dbReference>
<evidence type="ECO:0000313" key="8">
    <source>
        <dbReference type="Proteomes" id="UP001524586"/>
    </source>
</evidence>
<keyword evidence="8" id="KW-1185">Reference proteome</keyword>
<organism evidence="7 8">
    <name type="scientific">Methylomonas rivi</name>
    <dbReference type="NCBI Taxonomy" id="2952226"/>
    <lineage>
        <taxon>Bacteria</taxon>
        <taxon>Pseudomonadati</taxon>
        <taxon>Pseudomonadota</taxon>
        <taxon>Gammaproteobacteria</taxon>
        <taxon>Methylococcales</taxon>
        <taxon>Methylococcaceae</taxon>
        <taxon>Methylomonas</taxon>
    </lineage>
</organism>
<feature type="domain" description="Amine oxidase" evidence="6">
    <location>
        <begin position="15"/>
        <end position="488"/>
    </location>
</feature>
<dbReference type="RefSeq" id="WP_256613660.1">
    <property type="nucleotide sequence ID" value="NZ_JANIBK010000007.1"/>
</dbReference>
<keyword evidence="4 5" id="KW-0560">Oxidoreductase</keyword>
<dbReference type="EC" id="1.-.-.-" evidence="7"/>
<evidence type="ECO:0000256" key="1">
    <source>
        <dbReference type="ARBA" id="ARBA00004829"/>
    </source>
</evidence>
<dbReference type="InterPro" id="IPR036188">
    <property type="entry name" value="FAD/NAD-bd_sf"/>
</dbReference>
<evidence type="ECO:0000256" key="2">
    <source>
        <dbReference type="ARBA" id="ARBA00006046"/>
    </source>
</evidence>
<evidence type="ECO:0000256" key="3">
    <source>
        <dbReference type="ARBA" id="ARBA00022746"/>
    </source>
</evidence>
<dbReference type="PRINTS" id="PR00419">
    <property type="entry name" value="ADXRDTASE"/>
</dbReference>
<gene>
    <name evidence="7" type="primary">crtI</name>
    <name evidence="7" type="ORF">NP596_02640</name>
</gene>
<dbReference type="InterPro" id="IPR014105">
    <property type="entry name" value="Carotenoid/retinoid_OxRdtase"/>
</dbReference>
<dbReference type="SUPFAM" id="SSF51905">
    <property type="entry name" value="FAD/NAD(P)-binding domain"/>
    <property type="match status" value="1"/>
</dbReference>
<comment type="pathway">
    <text evidence="1 5">Carotenoid biosynthesis.</text>
</comment>
<evidence type="ECO:0000313" key="7">
    <source>
        <dbReference type="EMBL" id="MCQ8127342.1"/>
    </source>
</evidence>
<name>A0ABT1U0L0_9GAMM</name>